<dbReference type="InterPro" id="IPR011009">
    <property type="entry name" value="Kinase-like_dom_sf"/>
</dbReference>
<dbReference type="InterPro" id="IPR051681">
    <property type="entry name" value="Ser/Thr_Kinases-Pseudokinases"/>
</dbReference>
<dbReference type="PROSITE" id="PS50088">
    <property type="entry name" value="ANK_REPEAT"/>
    <property type="match status" value="3"/>
</dbReference>
<keyword evidence="8" id="KW-1185">Reference proteome</keyword>
<dbReference type="Pfam" id="PF00069">
    <property type="entry name" value="Pkinase"/>
    <property type="match status" value="1"/>
</dbReference>
<dbReference type="Pfam" id="PF12796">
    <property type="entry name" value="Ank_2"/>
    <property type="match status" value="1"/>
</dbReference>
<keyword evidence="7" id="KW-0723">Serine/threonine-protein kinase</keyword>
<evidence type="ECO:0000256" key="1">
    <source>
        <dbReference type="ARBA" id="ARBA00005843"/>
    </source>
</evidence>
<dbReference type="InParanoid" id="T0QZS6"/>
<dbReference type="PIRSF" id="PIRSF000654">
    <property type="entry name" value="Integrin-linked_kinase"/>
    <property type="match status" value="1"/>
</dbReference>
<keyword evidence="3 5" id="KW-0067">ATP-binding</keyword>
<dbReference type="SMART" id="SM00248">
    <property type="entry name" value="ANK"/>
    <property type="match status" value="5"/>
</dbReference>
<evidence type="ECO:0000256" key="4">
    <source>
        <dbReference type="PROSITE-ProRule" id="PRU00023"/>
    </source>
</evidence>
<dbReference type="OMA" id="CREGNAM"/>
<feature type="domain" description="Protein kinase" evidence="6">
    <location>
        <begin position="262"/>
        <end position="521"/>
    </location>
</feature>
<dbReference type="SUPFAM" id="SSF56112">
    <property type="entry name" value="Protein kinase-like (PK-like)"/>
    <property type="match status" value="1"/>
</dbReference>
<evidence type="ECO:0000256" key="3">
    <source>
        <dbReference type="ARBA" id="ARBA00022840"/>
    </source>
</evidence>
<dbReference type="STRING" id="1156394.T0QZS6"/>
<dbReference type="GeneID" id="19943586"/>
<dbReference type="SUPFAM" id="SSF48403">
    <property type="entry name" value="Ankyrin repeat"/>
    <property type="match status" value="1"/>
</dbReference>
<dbReference type="PANTHER" id="PTHR44329">
    <property type="entry name" value="SERINE/THREONINE-PROTEIN KINASE TNNI3K-RELATED"/>
    <property type="match status" value="1"/>
</dbReference>
<gene>
    <name evidence="7" type="ORF">SDRG_02859</name>
</gene>
<name>T0QZS6_SAPDV</name>
<dbReference type="PANTHER" id="PTHR44329:SF298">
    <property type="entry name" value="MIXED LINEAGE KINASE DOMAIN-LIKE PROTEIN"/>
    <property type="match status" value="1"/>
</dbReference>
<organism evidence="7 8">
    <name type="scientific">Saprolegnia diclina (strain VS20)</name>
    <dbReference type="NCBI Taxonomy" id="1156394"/>
    <lineage>
        <taxon>Eukaryota</taxon>
        <taxon>Sar</taxon>
        <taxon>Stramenopiles</taxon>
        <taxon>Oomycota</taxon>
        <taxon>Saprolegniomycetes</taxon>
        <taxon>Saprolegniales</taxon>
        <taxon>Saprolegniaceae</taxon>
        <taxon>Saprolegnia</taxon>
    </lineage>
</organism>
<dbReference type="Gene3D" id="1.10.510.10">
    <property type="entry name" value="Transferase(Phosphotransferase) domain 1"/>
    <property type="match status" value="1"/>
</dbReference>
<dbReference type="PROSITE" id="PS50297">
    <property type="entry name" value="ANK_REP_REGION"/>
    <property type="match status" value="3"/>
</dbReference>
<dbReference type="PROSITE" id="PS00107">
    <property type="entry name" value="PROTEIN_KINASE_ATP"/>
    <property type="match status" value="1"/>
</dbReference>
<reference evidence="7 8" key="1">
    <citation type="submission" date="2012-04" db="EMBL/GenBank/DDBJ databases">
        <title>The Genome Sequence of Saprolegnia declina VS20.</title>
        <authorList>
            <consortium name="The Broad Institute Genome Sequencing Platform"/>
            <person name="Russ C."/>
            <person name="Nusbaum C."/>
            <person name="Tyler B."/>
            <person name="van West P."/>
            <person name="Dieguez-Uribeondo J."/>
            <person name="de Bruijn I."/>
            <person name="Tripathy S."/>
            <person name="Jiang R."/>
            <person name="Young S.K."/>
            <person name="Zeng Q."/>
            <person name="Gargeya S."/>
            <person name="Fitzgerald M."/>
            <person name="Haas B."/>
            <person name="Abouelleil A."/>
            <person name="Alvarado L."/>
            <person name="Arachchi H.M."/>
            <person name="Berlin A."/>
            <person name="Chapman S.B."/>
            <person name="Goldberg J."/>
            <person name="Griggs A."/>
            <person name="Gujja S."/>
            <person name="Hansen M."/>
            <person name="Howarth C."/>
            <person name="Imamovic A."/>
            <person name="Larimer J."/>
            <person name="McCowen C."/>
            <person name="Montmayeur A."/>
            <person name="Murphy C."/>
            <person name="Neiman D."/>
            <person name="Pearson M."/>
            <person name="Priest M."/>
            <person name="Roberts A."/>
            <person name="Saif S."/>
            <person name="Shea T."/>
            <person name="Sisk P."/>
            <person name="Sykes S."/>
            <person name="Wortman J."/>
            <person name="Nusbaum C."/>
            <person name="Birren B."/>
        </authorList>
    </citation>
    <scope>NUCLEOTIDE SEQUENCE [LARGE SCALE GENOMIC DNA]</scope>
    <source>
        <strain evidence="7 8">VS20</strain>
    </source>
</reference>
<protein>
    <submittedName>
        <fullName evidence="7">Serine/threonine protein kinase</fullName>
    </submittedName>
</protein>
<dbReference type="AlphaFoldDB" id="T0QZS6"/>
<dbReference type="EMBL" id="JH767137">
    <property type="protein sequence ID" value="EQC40211.1"/>
    <property type="molecule type" value="Genomic_DNA"/>
</dbReference>
<dbReference type="VEuPathDB" id="FungiDB:SDRG_02859"/>
<sequence>MNPEEVVDAAVRAVKALDSLAVAKLLKAHPALLCDARSEEGHTLLEVGLHWIVAQAKVSNEAILVLKTLLQHNPDVNVSLDGRSPLHLACFIQNHEIVKVLLNKGANVNALFDGETPLHTACKLGAVDIVRLLTEKTGLKINAADKHGLTPLHYAVATGNKEVIHALLTSRANVDAADLNGLTPLAAVIYALRADLVQLLVAHGADFYQPCGGLSPVDFALHVYTEKTKDAANTAFQTEYNQIRSVLEIAPSMHELQMVARRDGNPNLGSGRFGTCRRVTYEGKTAVAKTLFVKSLDAVYELRALSTCKSEYIVEIYTQKINLSSRQWQLYLEYMDDGTLRSHLHRLTEAKNATKPDEINILDVALAIARGLQVLHKPKGPKDQQAWSMVHGNLKLDNVLFNTNGQIKLADFGLCRVESMTMTHASLLTEHYVAPEVLKGAPKLLASADIYAFGVILAEMDMGAPAPRGSDEKARRGEYVPELRSDCAEWYRELVQWCVTKEPEDRPKIDDVIQILEKPSMETINAVKTARSVTNKGNAHLQEFSDLPLKSY</sequence>
<keyword evidence="2 5" id="KW-0547">Nucleotide-binding</keyword>
<dbReference type="InterPro" id="IPR000719">
    <property type="entry name" value="Prot_kinase_dom"/>
</dbReference>
<evidence type="ECO:0000256" key="2">
    <source>
        <dbReference type="ARBA" id="ARBA00022741"/>
    </source>
</evidence>
<feature type="repeat" description="ANK" evidence="4">
    <location>
        <begin position="113"/>
        <end position="136"/>
    </location>
</feature>
<dbReference type="InterPro" id="IPR036770">
    <property type="entry name" value="Ankyrin_rpt-contain_sf"/>
</dbReference>
<dbReference type="PROSITE" id="PS50011">
    <property type="entry name" value="PROTEIN_KINASE_DOM"/>
    <property type="match status" value="1"/>
</dbReference>
<dbReference type="GO" id="GO:0004674">
    <property type="term" value="F:protein serine/threonine kinase activity"/>
    <property type="evidence" value="ECO:0007669"/>
    <property type="project" value="UniProtKB-KW"/>
</dbReference>
<evidence type="ECO:0000256" key="5">
    <source>
        <dbReference type="PROSITE-ProRule" id="PRU10141"/>
    </source>
</evidence>
<dbReference type="Proteomes" id="UP000030762">
    <property type="component" value="Unassembled WGS sequence"/>
</dbReference>
<dbReference type="eggNOG" id="KOG0192">
    <property type="taxonomic scope" value="Eukaryota"/>
</dbReference>
<dbReference type="InterPro" id="IPR002110">
    <property type="entry name" value="Ankyrin_rpt"/>
</dbReference>
<dbReference type="GO" id="GO:0005524">
    <property type="term" value="F:ATP binding"/>
    <property type="evidence" value="ECO:0007669"/>
    <property type="project" value="UniProtKB-UniRule"/>
</dbReference>
<keyword evidence="7" id="KW-0808">Transferase</keyword>
<keyword evidence="4" id="KW-0040">ANK repeat</keyword>
<dbReference type="Gene3D" id="1.25.40.20">
    <property type="entry name" value="Ankyrin repeat-containing domain"/>
    <property type="match status" value="2"/>
</dbReference>
<comment type="similarity">
    <text evidence="1">Belongs to the protein kinase superfamily. TKL Ser/Thr protein kinase family.</text>
</comment>
<evidence type="ECO:0000313" key="7">
    <source>
        <dbReference type="EMBL" id="EQC40211.1"/>
    </source>
</evidence>
<proteinExistence type="inferred from homology"/>
<dbReference type="CDD" id="cd00180">
    <property type="entry name" value="PKc"/>
    <property type="match status" value="1"/>
</dbReference>
<feature type="binding site" evidence="5">
    <location>
        <position position="289"/>
    </location>
    <ligand>
        <name>ATP</name>
        <dbReference type="ChEBI" id="CHEBI:30616"/>
    </ligand>
</feature>
<dbReference type="InterPro" id="IPR017441">
    <property type="entry name" value="Protein_kinase_ATP_BS"/>
</dbReference>
<feature type="repeat" description="ANK" evidence="4">
    <location>
        <begin position="147"/>
        <end position="179"/>
    </location>
</feature>
<dbReference type="OrthoDB" id="539213at2759"/>
<feature type="repeat" description="ANK" evidence="4">
    <location>
        <begin position="81"/>
        <end position="113"/>
    </location>
</feature>
<keyword evidence="7" id="KW-0418">Kinase</keyword>
<evidence type="ECO:0000259" key="6">
    <source>
        <dbReference type="PROSITE" id="PS50011"/>
    </source>
</evidence>
<dbReference type="RefSeq" id="XP_008606685.1">
    <property type="nucleotide sequence ID" value="XM_008608463.1"/>
</dbReference>
<evidence type="ECO:0000313" key="8">
    <source>
        <dbReference type="Proteomes" id="UP000030762"/>
    </source>
</evidence>
<dbReference type="PRINTS" id="PR01415">
    <property type="entry name" value="ANKYRIN"/>
</dbReference>
<dbReference type="Pfam" id="PF00023">
    <property type="entry name" value="Ank"/>
    <property type="match status" value="1"/>
</dbReference>
<accession>T0QZS6</accession>